<feature type="transmembrane region" description="Helical" evidence="5">
    <location>
        <begin position="243"/>
        <end position="264"/>
    </location>
</feature>
<proteinExistence type="predicted"/>
<feature type="transmembrane region" description="Helical" evidence="5">
    <location>
        <begin position="179"/>
        <end position="204"/>
    </location>
</feature>
<evidence type="ECO:0000313" key="7">
    <source>
        <dbReference type="EMBL" id="RBW71639.1"/>
    </source>
</evidence>
<dbReference type="InterPro" id="IPR002541">
    <property type="entry name" value="Cyt_c_assembly"/>
</dbReference>
<feature type="transmembrane region" description="Helical" evidence="5">
    <location>
        <begin position="91"/>
        <end position="109"/>
    </location>
</feature>
<comment type="subcellular location">
    <subcellularLocation>
        <location evidence="1">Membrane</location>
        <topology evidence="1">Multi-pass membrane protein</topology>
    </subcellularLocation>
</comment>
<evidence type="ECO:0000259" key="6">
    <source>
        <dbReference type="Pfam" id="PF01578"/>
    </source>
</evidence>
<evidence type="ECO:0000256" key="5">
    <source>
        <dbReference type="SAM" id="Phobius"/>
    </source>
</evidence>
<feature type="domain" description="Cytochrome c assembly protein" evidence="6">
    <location>
        <begin position="67"/>
        <end position="265"/>
    </location>
</feature>
<feature type="transmembrane region" description="Helical" evidence="5">
    <location>
        <begin position="129"/>
        <end position="158"/>
    </location>
</feature>
<evidence type="ECO:0000313" key="8">
    <source>
        <dbReference type="Proteomes" id="UP000253314"/>
    </source>
</evidence>
<name>A0A366Y3R5_9BACI</name>
<dbReference type="Pfam" id="PF01578">
    <property type="entry name" value="Cytochrom_C_asm"/>
    <property type="match status" value="1"/>
</dbReference>
<protein>
    <submittedName>
        <fullName evidence="7">Cytochrome C assembly protein</fullName>
    </submittedName>
</protein>
<dbReference type="PANTHER" id="PTHR30071:SF15">
    <property type="entry name" value="PROTEIN HEMX"/>
    <property type="match status" value="1"/>
</dbReference>
<dbReference type="GO" id="GO:0005886">
    <property type="term" value="C:plasma membrane"/>
    <property type="evidence" value="ECO:0007669"/>
    <property type="project" value="TreeGrafter"/>
</dbReference>
<evidence type="ECO:0000256" key="2">
    <source>
        <dbReference type="ARBA" id="ARBA00022692"/>
    </source>
</evidence>
<dbReference type="PANTHER" id="PTHR30071">
    <property type="entry name" value="HEME EXPORTER PROTEIN C"/>
    <property type="match status" value="1"/>
</dbReference>
<accession>A0A366Y3R5</accession>
<evidence type="ECO:0000256" key="1">
    <source>
        <dbReference type="ARBA" id="ARBA00004141"/>
    </source>
</evidence>
<keyword evidence="4 5" id="KW-0472">Membrane</keyword>
<dbReference type="GO" id="GO:0020037">
    <property type="term" value="F:heme binding"/>
    <property type="evidence" value="ECO:0007669"/>
    <property type="project" value="InterPro"/>
</dbReference>
<sequence>MNWLYSIIIILYALSVLGYFIDFLQNNQRANRIAFWLLSIVWVFQTIFFVLTVIELKRFPILTPVEGLYFFAWGIVTLSLVINWFFRVDFFVFFANVLGFIIMSIHLFAPREQISTILTDQLISELLMIHITMAFLSYTAFSISFIFSIMYILQFQMLKNKQWSKRLIRFGSLSQLEQMSFYCNMLGVPLLLLSLILGLVWAGIKLDGFNYFDTKVVISFIVLLTYSSYLYQKVAKNRQGKFLALWNNAAFLIVLINIFLSSMLSNFHLWYQ</sequence>
<feature type="transmembrane region" description="Helical" evidence="5">
    <location>
        <begin position="33"/>
        <end position="56"/>
    </location>
</feature>
<feature type="transmembrane region" description="Helical" evidence="5">
    <location>
        <begin position="6"/>
        <end position="24"/>
    </location>
</feature>
<dbReference type="OrthoDB" id="2417400at2"/>
<dbReference type="AlphaFoldDB" id="A0A366Y3R5"/>
<gene>
    <name evidence="7" type="ORF">DS031_02165</name>
</gene>
<dbReference type="RefSeq" id="WP_113804343.1">
    <property type="nucleotide sequence ID" value="NZ_QOCW01000001.1"/>
</dbReference>
<keyword evidence="8" id="KW-1185">Reference proteome</keyword>
<keyword evidence="3 5" id="KW-1133">Transmembrane helix</keyword>
<feature type="transmembrane region" description="Helical" evidence="5">
    <location>
        <begin position="68"/>
        <end position="86"/>
    </location>
</feature>
<evidence type="ECO:0000256" key="4">
    <source>
        <dbReference type="ARBA" id="ARBA00023136"/>
    </source>
</evidence>
<feature type="transmembrane region" description="Helical" evidence="5">
    <location>
        <begin position="216"/>
        <end position="231"/>
    </location>
</feature>
<comment type="caution">
    <text evidence="7">The sequence shown here is derived from an EMBL/GenBank/DDBJ whole genome shotgun (WGS) entry which is preliminary data.</text>
</comment>
<dbReference type="GO" id="GO:0017004">
    <property type="term" value="P:cytochrome complex assembly"/>
    <property type="evidence" value="ECO:0007669"/>
    <property type="project" value="InterPro"/>
</dbReference>
<evidence type="ECO:0000256" key="3">
    <source>
        <dbReference type="ARBA" id="ARBA00022989"/>
    </source>
</evidence>
<dbReference type="InterPro" id="IPR045062">
    <property type="entry name" value="Cyt_c_biogenesis_CcsA/CcmC"/>
</dbReference>
<dbReference type="Proteomes" id="UP000253314">
    <property type="component" value="Unassembled WGS sequence"/>
</dbReference>
<keyword evidence="2 5" id="KW-0812">Transmembrane</keyword>
<reference evidence="7 8" key="1">
    <citation type="submission" date="2018-07" db="EMBL/GenBank/DDBJ databases">
        <title>Lottiidibacillus patelloidae gen. nov., sp. nov., isolated from the intestinal tract of a marine limpet and the reclassification of B. taeanensis BH030017T, B. algicola KMM 3737T and B. hwajinpoensis SW-72T as genus Lottiidibacillus.</title>
        <authorList>
            <person name="Liu R."/>
            <person name="Huang Z."/>
        </authorList>
    </citation>
    <scope>NUCLEOTIDE SEQUENCE [LARGE SCALE GENOMIC DNA]</scope>
    <source>
        <strain evidence="7 8">BH030017</strain>
    </source>
</reference>
<organism evidence="7 8">
    <name type="scientific">Bacillus taeanensis</name>
    <dbReference type="NCBI Taxonomy" id="273032"/>
    <lineage>
        <taxon>Bacteria</taxon>
        <taxon>Bacillati</taxon>
        <taxon>Bacillota</taxon>
        <taxon>Bacilli</taxon>
        <taxon>Bacillales</taxon>
        <taxon>Bacillaceae</taxon>
        <taxon>Bacillus</taxon>
    </lineage>
</organism>
<dbReference type="EMBL" id="QOCW01000001">
    <property type="protein sequence ID" value="RBW71639.1"/>
    <property type="molecule type" value="Genomic_DNA"/>
</dbReference>